<feature type="active site" description="Proton acceptor" evidence="3">
    <location>
        <position position="107"/>
    </location>
</feature>
<gene>
    <name evidence="3 4" type="primary">rpiA</name>
    <name evidence="4" type="ORF">GQF01_07575</name>
</gene>
<keyword evidence="2 3" id="KW-0413">Isomerase</keyword>
<proteinExistence type="inferred from homology"/>
<dbReference type="Gene3D" id="3.40.50.1360">
    <property type="match status" value="1"/>
</dbReference>
<dbReference type="InterPro" id="IPR004788">
    <property type="entry name" value="Ribose5P_isomerase_type_A"/>
</dbReference>
<dbReference type="UniPathway" id="UPA00115">
    <property type="reaction ID" value="UER00412"/>
</dbReference>
<evidence type="ECO:0000256" key="2">
    <source>
        <dbReference type="ARBA" id="ARBA00023235"/>
    </source>
</evidence>
<feature type="binding site" evidence="3">
    <location>
        <position position="125"/>
    </location>
    <ligand>
        <name>substrate</name>
    </ligand>
</feature>
<dbReference type="EC" id="5.3.1.6" evidence="3"/>
<reference evidence="4 5" key="1">
    <citation type="submission" date="2019-12" db="EMBL/GenBank/DDBJ databases">
        <title>Paenibacillus sp. nov. sp. isolated from soil.</title>
        <authorList>
            <person name="Kim J."/>
            <person name="Jeong S.E."/>
            <person name="Jung H.S."/>
            <person name="Jeon C.O."/>
        </authorList>
    </citation>
    <scope>NUCLEOTIDE SEQUENCE [LARGE SCALE GENOMIC DNA]</scope>
    <source>
        <strain evidence="4 5">5J-6</strain>
    </source>
</reference>
<comment type="subunit">
    <text evidence="3">Homodimer.</text>
</comment>
<dbReference type="HAMAP" id="MF_00170">
    <property type="entry name" value="Rib_5P_isom_A"/>
    <property type="match status" value="1"/>
</dbReference>
<feature type="binding site" evidence="3">
    <location>
        <begin position="98"/>
        <end position="101"/>
    </location>
    <ligand>
        <name>substrate</name>
    </ligand>
</feature>
<comment type="catalytic activity">
    <reaction evidence="1 3">
        <text>aldehydo-D-ribose 5-phosphate = D-ribulose 5-phosphate</text>
        <dbReference type="Rhea" id="RHEA:14657"/>
        <dbReference type="ChEBI" id="CHEBI:58121"/>
        <dbReference type="ChEBI" id="CHEBI:58273"/>
        <dbReference type="EC" id="5.3.1.6"/>
    </reaction>
</comment>
<comment type="caution">
    <text evidence="4">The sequence shown here is derived from an EMBL/GenBank/DDBJ whole genome shotgun (WGS) entry which is preliminary data.</text>
</comment>
<comment type="function">
    <text evidence="3">Catalyzes the reversible conversion of ribose-5-phosphate to ribulose 5-phosphate.</text>
</comment>
<dbReference type="PANTHER" id="PTHR11934">
    <property type="entry name" value="RIBOSE-5-PHOSPHATE ISOMERASE"/>
    <property type="match status" value="1"/>
</dbReference>
<dbReference type="GO" id="GO:0004751">
    <property type="term" value="F:ribose-5-phosphate isomerase activity"/>
    <property type="evidence" value="ECO:0007669"/>
    <property type="project" value="UniProtKB-UniRule"/>
</dbReference>
<dbReference type="InterPro" id="IPR020672">
    <property type="entry name" value="Ribose5P_isomerase_typA_subgr"/>
</dbReference>
<evidence type="ECO:0000256" key="1">
    <source>
        <dbReference type="ARBA" id="ARBA00001713"/>
    </source>
</evidence>
<feature type="binding site" evidence="3">
    <location>
        <begin position="30"/>
        <end position="33"/>
    </location>
    <ligand>
        <name>substrate</name>
    </ligand>
</feature>
<protein>
    <recommendedName>
        <fullName evidence="3">Ribose-5-phosphate isomerase A</fullName>
        <ecNumber evidence="3">5.3.1.6</ecNumber>
    </recommendedName>
    <alternativeName>
        <fullName evidence="3">Phosphoriboisomerase A</fullName>
        <shortName evidence="3">PRI</shortName>
    </alternativeName>
</protein>
<dbReference type="Proteomes" id="UP000481087">
    <property type="component" value="Unassembled WGS sequence"/>
</dbReference>
<dbReference type="GO" id="GO:0006014">
    <property type="term" value="P:D-ribose metabolic process"/>
    <property type="evidence" value="ECO:0007669"/>
    <property type="project" value="TreeGrafter"/>
</dbReference>
<dbReference type="NCBIfam" id="NF001924">
    <property type="entry name" value="PRK00702.1"/>
    <property type="match status" value="1"/>
</dbReference>
<evidence type="ECO:0000313" key="4">
    <source>
        <dbReference type="EMBL" id="MZQ81995.1"/>
    </source>
</evidence>
<keyword evidence="5" id="KW-1185">Reference proteome</keyword>
<dbReference type="CDD" id="cd01398">
    <property type="entry name" value="RPI_A"/>
    <property type="match status" value="1"/>
</dbReference>
<dbReference type="Gene3D" id="3.30.70.260">
    <property type="match status" value="1"/>
</dbReference>
<dbReference type="Pfam" id="PF06026">
    <property type="entry name" value="Rib_5-P_isom_A"/>
    <property type="match status" value="1"/>
</dbReference>
<dbReference type="SUPFAM" id="SSF100950">
    <property type="entry name" value="NagB/RpiA/CoA transferase-like"/>
    <property type="match status" value="1"/>
</dbReference>
<feature type="binding site" evidence="3">
    <location>
        <begin position="85"/>
        <end position="88"/>
    </location>
    <ligand>
        <name>substrate</name>
    </ligand>
</feature>
<accession>A0A6L8UV44</accession>
<comment type="pathway">
    <text evidence="3">Carbohydrate degradation; pentose phosphate pathway; D-ribose 5-phosphate from D-ribulose 5-phosphate (non-oxidative stage): step 1/1.</text>
</comment>
<sequence length="228" mass="24581">MNLKSSNPKQIAAEQAVEYIQDGMTVGLGTGSTAYWAIQQIGKKVLNGLQIKAVATSIQSENLAKELGIPLIPFSEVEEIDVTIDGADEVDGAWNLVKGGGGALLREKIIASSSKQLIIVVDESKVVTHLGKFHLPVEVVKFGFELTRNKLSALGCEPKLRMVDQQPFTTDNGNYILDCDFKQINSPSECHDAINNIPGVVDNGLFIGMAARVIVGYQDGSVKELKLV</sequence>
<comment type="similarity">
    <text evidence="3">Belongs to the ribose 5-phosphate isomerase family.</text>
</comment>
<dbReference type="RefSeq" id="WP_161406469.1">
    <property type="nucleotide sequence ID" value="NZ_WTUZ01000010.1"/>
</dbReference>
<organism evidence="4 5">
    <name type="scientific">Paenibacillus silvestris</name>
    <dbReference type="NCBI Taxonomy" id="2606219"/>
    <lineage>
        <taxon>Bacteria</taxon>
        <taxon>Bacillati</taxon>
        <taxon>Bacillota</taxon>
        <taxon>Bacilli</taxon>
        <taxon>Bacillales</taxon>
        <taxon>Paenibacillaceae</taxon>
        <taxon>Paenibacillus</taxon>
    </lineage>
</organism>
<dbReference type="EMBL" id="WTUZ01000010">
    <property type="protein sequence ID" value="MZQ81995.1"/>
    <property type="molecule type" value="Genomic_DNA"/>
</dbReference>
<dbReference type="PANTHER" id="PTHR11934:SF0">
    <property type="entry name" value="RIBOSE-5-PHOSPHATE ISOMERASE"/>
    <property type="match status" value="1"/>
</dbReference>
<evidence type="ECO:0000256" key="3">
    <source>
        <dbReference type="HAMAP-Rule" id="MF_00170"/>
    </source>
</evidence>
<name>A0A6L8UV44_9BACL</name>
<evidence type="ECO:0000313" key="5">
    <source>
        <dbReference type="Proteomes" id="UP000481087"/>
    </source>
</evidence>
<dbReference type="AlphaFoldDB" id="A0A6L8UV44"/>
<dbReference type="GO" id="GO:0009052">
    <property type="term" value="P:pentose-phosphate shunt, non-oxidative branch"/>
    <property type="evidence" value="ECO:0007669"/>
    <property type="project" value="UniProtKB-UniRule"/>
</dbReference>
<dbReference type="NCBIfam" id="TIGR00021">
    <property type="entry name" value="rpiA"/>
    <property type="match status" value="1"/>
</dbReference>
<dbReference type="InterPro" id="IPR037171">
    <property type="entry name" value="NagB/RpiA_transferase-like"/>
</dbReference>
<dbReference type="FunFam" id="3.40.50.1360:FF:000001">
    <property type="entry name" value="Ribose-5-phosphate isomerase A"/>
    <property type="match status" value="1"/>
</dbReference>
<dbReference type="SUPFAM" id="SSF75445">
    <property type="entry name" value="D-ribose-5-phosphate isomerase (RpiA), lid domain"/>
    <property type="match status" value="1"/>
</dbReference>
<dbReference type="GO" id="GO:0005829">
    <property type="term" value="C:cytosol"/>
    <property type="evidence" value="ECO:0007669"/>
    <property type="project" value="TreeGrafter"/>
</dbReference>